<name>A0A1B6PK26_SORBI</name>
<evidence type="ECO:0000313" key="3">
    <source>
        <dbReference type="Proteomes" id="UP000000768"/>
    </source>
</evidence>
<keyword evidence="3" id="KW-1185">Reference proteome</keyword>
<dbReference type="InParanoid" id="A0A1B6PK26"/>
<dbReference type="Gramene" id="KXG26012">
    <property type="protein sequence ID" value="KXG26012"/>
    <property type="gene ID" value="SORBI_3006G041200"/>
</dbReference>
<organism evidence="2 3">
    <name type="scientific">Sorghum bicolor</name>
    <name type="common">Sorghum</name>
    <name type="synonym">Sorghum vulgare</name>
    <dbReference type="NCBI Taxonomy" id="4558"/>
    <lineage>
        <taxon>Eukaryota</taxon>
        <taxon>Viridiplantae</taxon>
        <taxon>Streptophyta</taxon>
        <taxon>Embryophyta</taxon>
        <taxon>Tracheophyta</taxon>
        <taxon>Spermatophyta</taxon>
        <taxon>Magnoliopsida</taxon>
        <taxon>Liliopsida</taxon>
        <taxon>Poales</taxon>
        <taxon>Poaceae</taxon>
        <taxon>PACMAD clade</taxon>
        <taxon>Panicoideae</taxon>
        <taxon>Andropogonodae</taxon>
        <taxon>Andropogoneae</taxon>
        <taxon>Sorghinae</taxon>
        <taxon>Sorghum</taxon>
    </lineage>
</organism>
<protein>
    <submittedName>
        <fullName evidence="2">Uncharacterized protein</fullName>
    </submittedName>
</protein>
<dbReference type="AlphaFoldDB" id="A0A1B6PK26"/>
<feature type="region of interest" description="Disordered" evidence="1">
    <location>
        <begin position="58"/>
        <end position="83"/>
    </location>
</feature>
<dbReference type="EMBL" id="CM000765">
    <property type="protein sequence ID" value="KXG26012.1"/>
    <property type="molecule type" value="Genomic_DNA"/>
</dbReference>
<evidence type="ECO:0000256" key="1">
    <source>
        <dbReference type="SAM" id="MobiDB-lite"/>
    </source>
</evidence>
<accession>A0A1B6PK26</accession>
<evidence type="ECO:0000313" key="2">
    <source>
        <dbReference type="EMBL" id="KXG26012.1"/>
    </source>
</evidence>
<sequence>MLPPPTTAVQRPRHPHACLPWRGSACCDCLTSPLPQPTATTPTLPPCHRRLTSVLPPTHPCHGGSGLLSPPTVDRRLGTRLPP</sequence>
<reference evidence="3" key="2">
    <citation type="journal article" date="2018" name="Plant J.">
        <title>The Sorghum bicolor reference genome: improved assembly, gene annotations, a transcriptome atlas, and signatures of genome organization.</title>
        <authorList>
            <person name="McCormick R.F."/>
            <person name="Truong S.K."/>
            <person name="Sreedasyam A."/>
            <person name="Jenkins J."/>
            <person name="Shu S."/>
            <person name="Sims D."/>
            <person name="Kennedy M."/>
            <person name="Amirebrahimi M."/>
            <person name="Weers B.D."/>
            <person name="McKinley B."/>
            <person name="Mattison A."/>
            <person name="Morishige D.T."/>
            <person name="Grimwood J."/>
            <person name="Schmutz J."/>
            <person name="Mullet J.E."/>
        </authorList>
    </citation>
    <scope>NUCLEOTIDE SEQUENCE [LARGE SCALE GENOMIC DNA]</scope>
    <source>
        <strain evidence="3">cv. BTx623</strain>
    </source>
</reference>
<reference evidence="2 3" key="1">
    <citation type="journal article" date="2009" name="Nature">
        <title>The Sorghum bicolor genome and the diversification of grasses.</title>
        <authorList>
            <person name="Paterson A.H."/>
            <person name="Bowers J.E."/>
            <person name="Bruggmann R."/>
            <person name="Dubchak I."/>
            <person name="Grimwood J."/>
            <person name="Gundlach H."/>
            <person name="Haberer G."/>
            <person name="Hellsten U."/>
            <person name="Mitros T."/>
            <person name="Poliakov A."/>
            <person name="Schmutz J."/>
            <person name="Spannagl M."/>
            <person name="Tang H."/>
            <person name="Wang X."/>
            <person name="Wicker T."/>
            <person name="Bharti A.K."/>
            <person name="Chapman J."/>
            <person name="Feltus F.A."/>
            <person name="Gowik U."/>
            <person name="Grigoriev I.V."/>
            <person name="Lyons E."/>
            <person name="Maher C.A."/>
            <person name="Martis M."/>
            <person name="Narechania A."/>
            <person name="Otillar R.P."/>
            <person name="Penning B.W."/>
            <person name="Salamov A.A."/>
            <person name="Wang Y."/>
            <person name="Zhang L."/>
            <person name="Carpita N.C."/>
            <person name="Freeling M."/>
            <person name="Gingle A.R."/>
            <person name="Hash C.T."/>
            <person name="Keller B."/>
            <person name="Klein P."/>
            <person name="Kresovich S."/>
            <person name="McCann M.C."/>
            <person name="Ming R."/>
            <person name="Peterson D.G."/>
            <person name="Mehboob-ur-Rahman"/>
            <person name="Ware D."/>
            <person name="Westhoff P."/>
            <person name="Mayer K.F."/>
            <person name="Messing J."/>
            <person name="Rokhsar D.S."/>
        </authorList>
    </citation>
    <scope>NUCLEOTIDE SEQUENCE [LARGE SCALE GENOMIC DNA]</scope>
    <source>
        <strain evidence="3">cv. BTx623</strain>
    </source>
</reference>
<proteinExistence type="predicted"/>
<dbReference type="Proteomes" id="UP000000768">
    <property type="component" value="Chromosome 6"/>
</dbReference>
<gene>
    <name evidence="2" type="ORF">SORBI_3006G041200</name>
</gene>